<proteinExistence type="predicted"/>
<protein>
    <submittedName>
        <fullName evidence="2">Uncharacterized protein</fullName>
    </submittedName>
</protein>
<name>A0A6L2K141_TANCI</name>
<accession>A0A6L2K141</accession>
<sequence length="592" mass="67362">MHGEVIPQEEINQKFSRSLSQEWTMHTIVWRNKPKIETLSLDDLFNNRKAYESEGVNTASTQGAADSSTTIENLSDVVIYSFFTSQPSISQLDNEDLQKVHYDDLEEMDLRAPRNQDSGNRETIRRIVPVEATTSNALVYQCDGLGYDWSNQVEEGPTNFALMAYSTSLSSSTNTEKKTVNGEEQLQALVDRKKVIITEATIRRDLQLEDAEEVDCLPNAEIFEQLTLMGMDKHTRTYVIPSYTKKVFGNMKRVGRDFSGKITPLFPTMIVQAQEEIGEGFTDPTDPHHTPTITQPSTSKPRRNKSLESQRDRTLRKLSLVCNEQDDTSMFDVDKDLQGEEVVVEKEVAGKDSAIEEVNAVSIATSVTAITTTAATTPIIFMDEITLAKALIEIKTSKVQDKGERARQEEEANSALIETWEDIQAKVDVDYQLAERLQAEEQEQLTDAKKAKLFMDFIEKRRKFFAAKKNVEKMNKPPTKAQQRSIMSTYLKNMDGWKLRALKNKSFAKIEELFDKAMERINNFIDFKTELVEEGTKKDKKMEDDKESAELKQCLEIISDDGDEVTIDATPLSVKTLIVDYKIYKEGKKNYF</sequence>
<organism evidence="2">
    <name type="scientific">Tanacetum cinerariifolium</name>
    <name type="common">Dalmatian daisy</name>
    <name type="synonym">Chrysanthemum cinerariifolium</name>
    <dbReference type="NCBI Taxonomy" id="118510"/>
    <lineage>
        <taxon>Eukaryota</taxon>
        <taxon>Viridiplantae</taxon>
        <taxon>Streptophyta</taxon>
        <taxon>Embryophyta</taxon>
        <taxon>Tracheophyta</taxon>
        <taxon>Spermatophyta</taxon>
        <taxon>Magnoliopsida</taxon>
        <taxon>eudicotyledons</taxon>
        <taxon>Gunneridae</taxon>
        <taxon>Pentapetalae</taxon>
        <taxon>asterids</taxon>
        <taxon>campanulids</taxon>
        <taxon>Asterales</taxon>
        <taxon>Asteraceae</taxon>
        <taxon>Asteroideae</taxon>
        <taxon>Anthemideae</taxon>
        <taxon>Anthemidinae</taxon>
        <taxon>Tanacetum</taxon>
    </lineage>
</organism>
<dbReference type="EMBL" id="BKCJ010001609">
    <property type="protein sequence ID" value="GEU42739.1"/>
    <property type="molecule type" value="Genomic_DNA"/>
</dbReference>
<dbReference type="AlphaFoldDB" id="A0A6L2K141"/>
<evidence type="ECO:0000313" key="2">
    <source>
        <dbReference type="EMBL" id="GEU42739.1"/>
    </source>
</evidence>
<reference evidence="2" key="1">
    <citation type="journal article" date="2019" name="Sci. Rep.">
        <title>Draft genome of Tanacetum cinerariifolium, the natural source of mosquito coil.</title>
        <authorList>
            <person name="Yamashiro T."/>
            <person name="Shiraishi A."/>
            <person name="Satake H."/>
            <person name="Nakayama K."/>
        </authorList>
    </citation>
    <scope>NUCLEOTIDE SEQUENCE</scope>
</reference>
<feature type="region of interest" description="Disordered" evidence="1">
    <location>
        <begin position="279"/>
        <end position="312"/>
    </location>
</feature>
<evidence type="ECO:0000256" key="1">
    <source>
        <dbReference type="SAM" id="MobiDB-lite"/>
    </source>
</evidence>
<gene>
    <name evidence="2" type="ORF">Tci_014717</name>
</gene>
<comment type="caution">
    <text evidence="2">The sequence shown here is derived from an EMBL/GenBank/DDBJ whole genome shotgun (WGS) entry which is preliminary data.</text>
</comment>